<dbReference type="AlphaFoldDB" id="A0A1V9XH48"/>
<reference evidence="1 2" key="1">
    <citation type="journal article" date="2017" name="Gigascience">
        <title>Draft genome of the honey bee ectoparasitic mite, Tropilaelaps mercedesae, is shaped by the parasitic life history.</title>
        <authorList>
            <person name="Dong X."/>
            <person name="Armstrong S.D."/>
            <person name="Xia D."/>
            <person name="Makepeace B.L."/>
            <person name="Darby A.C."/>
            <person name="Kadowaki T."/>
        </authorList>
    </citation>
    <scope>NUCLEOTIDE SEQUENCE [LARGE SCALE GENOMIC DNA]</scope>
    <source>
        <strain evidence="1">Wuxi-XJTLU</strain>
    </source>
</reference>
<protein>
    <submittedName>
        <fullName evidence="1">Uncharacterized protein</fullName>
    </submittedName>
</protein>
<proteinExistence type="predicted"/>
<organism evidence="1 2">
    <name type="scientific">Tropilaelaps mercedesae</name>
    <dbReference type="NCBI Taxonomy" id="418985"/>
    <lineage>
        <taxon>Eukaryota</taxon>
        <taxon>Metazoa</taxon>
        <taxon>Ecdysozoa</taxon>
        <taxon>Arthropoda</taxon>
        <taxon>Chelicerata</taxon>
        <taxon>Arachnida</taxon>
        <taxon>Acari</taxon>
        <taxon>Parasitiformes</taxon>
        <taxon>Mesostigmata</taxon>
        <taxon>Gamasina</taxon>
        <taxon>Dermanyssoidea</taxon>
        <taxon>Laelapidae</taxon>
        <taxon>Tropilaelaps</taxon>
    </lineage>
</organism>
<comment type="caution">
    <text evidence="1">The sequence shown here is derived from an EMBL/GenBank/DDBJ whole genome shotgun (WGS) entry which is preliminary data.</text>
</comment>
<dbReference type="Proteomes" id="UP000192247">
    <property type="component" value="Unassembled WGS sequence"/>
</dbReference>
<name>A0A1V9XH48_9ACAR</name>
<evidence type="ECO:0000313" key="2">
    <source>
        <dbReference type="Proteomes" id="UP000192247"/>
    </source>
</evidence>
<keyword evidence="2" id="KW-1185">Reference proteome</keyword>
<sequence>MDNSLTLIFIWQTYMPLFHNMKHRKMFSVSSPTICDIHGDKRLRRTMVFEHGQPSQCDRDCSSSTTCGETVWLAIWRWRFRHSTTTAQQAFH</sequence>
<dbReference type="InParanoid" id="A0A1V9XH48"/>
<evidence type="ECO:0000313" key="1">
    <source>
        <dbReference type="EMBL" id="OQR72692.1"/>
    </source>
</evidence>
<accession>A0A1V9XH48</accession>
<dbReference type="EMBL" id="MNPL01011221">
    <property type="protein sequence ID" value="OQR72692.1"/>
    <property type="molecule type" value="Genomic_DNA"/>
</dbReference>
<gene>
    <name evidence="1" type="ORF">BIW11_10222</name>
</gene>